<gene>
    <name evidence="7 8" type="primary">rpsN</name>
    <name evidence="8" type="ORF">IAC77_02775</name>
</gene>
<dbReference type="GO" id="GO:0015935">
    <property type="term" value="C:small ribosomal subunit"/>
    <property type="evidence" value="ECO:0007669"/>
    <property type="project" value="TreeGrafter"/>
</dbReference>
<evidence type="ECO:0000256" key="1">
    <source>
        <dbReference type="ARBA" id="ARBA00003686"/>
    </source>
</evidence>
<dbReference type="SUPFAM" id="SSF57716">
    <property type="entry name" value="Glucocorticoid receptor-like (DNA-binding domain)"/>
    <property type="match status" value="1"/>
</dbReference>
<accession>A0A940DDQ1</accession>
<comment type="function">
    <text evidence="1 7">Binds 16S rRNA, required for the assembly of 30S particles and may also be responsible for determining the conformation of the 16S rRNA at the A site.</text>
</comment>
<evidence type="ECO:0000313" key="9">
    <source>
        <dbReference type="Proteomes" id="UP000721442"/>
    </source>
</evidence>
<dbReference type="InterPro" id="IPR023036">
    <property type="entry name" value="Ribosomal_uS14_bac/plastid"/>
</dbReference>
<evidence type="ECO:0000313" key="8">
    <source>
        <dbReference type="EMBL" id="MBO8407361.1"/>
    </source>
</evidence>
<dbReference type="GO" id="GO:0019843">
    <property type="term" value="F:rRNA binding"/>
    <property type="evidence" value="ECO:0007669"/>
    <property type="project" value="UniProtKB-UniRule"/>
</dbReference>
<dbReference type="Proteomes" id="UP000721442">
    <property type="component" value="Unassembled WGS sequence"/>
</dbReference>
<dbReference type="PANTHER" id="PTHR19836:SF19">
    <property type="entry name" value="SMALL RIBOSOMAL SUBUNIT PROTEIN US14M"/>
    <property type="match status" value="1"/>
</dbReference>
<evidence type="ECO:0000256" key="2">
    <source>
        <dbReference type="ARBA" id="ARBA00009083"/>
    </source>
</evidence>
<dbReference type="FunFam" id="1.10.287.1480:FF:000001">
    <property type="entry name" value="30S ribosomal protein S14"/>
    <property type="match status" value="1"/>
</dbReference>
<evidence type="ECO:0000256" key="3">
    <source>
        <dbReference type="ARBA" id="ARBA00022980"/>
    </source>
</evidence>
<reference evidence="8" key="1">
    <citation type="submission" date="2020-10" db="EMBL/GenBank/DDBJ databases">
        <authorList>
            <person name="Gilroy R."/>
        </authorList>
    </citation>
    <scope>NUCLEOTIDE SEQUENCE</scope>
    <source>
        <strain evidence="8">B1-16210</strain>
    </source>
</reference>
<comment type="subunit">
    <text evidence="6 7">Part of the 30S ribosomal subunit. Contacts proteins S3 and S10.</text>
</comment>
<dbReference type="InterPro" id="IPR001209">
    <property type="entry name" value="Ribosomal_uS14"/>
</dbReference>
<evidence type="ECO:0000256" key="5">
    <source>
        <dbReference type="ARBA" id="ARBA00035167"/>
    </source>
</evidence>
<keyword evidence="7" id="KW-0694">RNA-binding</keyword>
<dbReference type="InterPro" id="IPR018271">
    <property type="entry name" value="Ribosomal_uS14_CS"/>
</dbReference>
<comment type="caution">
    <text evidence="8">The sequence shown here is derived from an EMBL/GenBank/DDBJ whole genome shotgun (WGS) entry which is preliminary data.</text>
</comment>
<evidence type="ECO:0000256" key="7">
    <source>
        <dbReference type="HAMAP-Rule" id="MF_00537"/>
    </source>
</evidence>
<dbReference type="AlphaFoldDB" id="A0A940DDQ1"/>
<keyword evidence="4 7" id="KW-0687">Ribonucleoprotein</keyword>
<dbReference type="Gene3D" id="1.10.287.1480">
    <property type="match status" value="1"/>
</dbReference>
<evidence type="ECO:0000256" key="4">
    <source>
        <dbReference type="ARBA" id="ARBA00023274"/>
    </source>
</evidence>
<proteinExistence type="inferred from homology"/>
<dbReference type="GO" id="GO:0005737">
    <property type="term" value="C:cytoplasm"/>
    <property type="evidence" value="ECO:0007669"/>
    <property type="project" value="UniProtKB-ARBA"/>
</dbReference>
<evidence type="ECO:0000256" key="6">
    <source>
        <dbReference type="ARBA" id="ARBA00047110"/>
    </source>
</evidence>
<keyword evidence="7" id="KW-0699">rRNA-binding</keyword>
<dbReference type="NCBIfam" id="NF006477">
    <property type="entry name" value="PRK08881.1"/>
    <property type="match status" value="1"/>
</dbReference>
<comment type="similarity">
    <text evidence="2 7">Belongs to the universal ribosomal protein uS14 family.</text>
</comment>
<dbReference type="HAMAP" id="MF_00537">
    <property type="entry name" value="Ribosomal_uS14_1"/>
    <property type="match status" value="1"/>
</dbReference>
<dbReference type="EMBL" id="JADINE010000034">
    <property type="protein sequence ID" value="MBO8407361.1"/>
    <property type="molecule type" value="Genomic_DNA"/>
</dbReference>
<sequence length="100" mass="11428">MAKLALINKQKKREKMVAQYAKKHDAIKAKMSVNATPDERMEAMKKLAKLPRNANRTRLHNRCSVTGRARGYSRLFGLCRQQVRTMASEGKLPGVRKSSW</sequence>
<dbReference type="GO" id="GO:0003735">
    <property type="term" value="F:structural constituent of ribosome"/>
    <property type="evidence" value="ECO:0007669"/>
    <property type="project" value="InterPro"/>
</dbReference>
<dbReference type="PANTHER" id="PTHR19836">
    <property type="entry name" value="30S RIBOSOMAL PROTEIN S14"/>
    <property type="match status" value="1"/>
</dbReference>
<dbReference type="Pfam" id="PF00253">
    <property type="entry name" value="Ribosomal_S14"/>
    <property type="match status" value="1"/>
</dbReference>
<reference evidence="8" key="2">
    <citation type="journal article" date="2021" name="PeerJ">
        <title>Extensive microbial diversity within the chicken gut microbiome revealed by metagenomics and culture.</title>
        <authorList>
            <person name="Gilroy R."/>
            <person name="Ravi A."/>
            <person name="Getino M."/>
            <person name="Pursley I."/>
            <person name="Horton D.L."/>
            <person name="Alikhan N.F."/>
            <person name="Baker D."/>
            <person name="Gharbi K."/>
            <person name="Hall N."/>
            <person name="Watson M."/>
            <person name="Adriaenssens E.M."/>
            <person name="Foster-Nyarko E."/>
            <person name="Jarju S."/>
            <person name="Secka A."/>
            <person name="Antonio M."/>
            <person name="Oren A."/>
            <person name="Chaudhuri R.R."/>
            <person name="La Ragione R."/>
            <person name="Hildebrand F."/>
            <person name="Pallen M.J."/>
        </authorList>
    </citation>
    <scope>NUCLEOTIDE SEQUENCE</scope>
    <source>
        <strain evidence="8">B1-16210</strain>
    </source>
</reference>
<organism evidence="8 9">
    <name type="scientific">Candidatus Enterousia excrementavium</name>
    <dbReference type="NCBI Taxonomy" id="2840789"/>
    <lineage>
        <taxon>Bacteria</taxon>
        <taxon>Pseudomonadati</taxon>
        <taxon>Pseudomonadota</taxon>
        <taxon>Alphaproteobacteria</taxon>
        <taxon>Candidatus Enterousia</taxon>
    </lineage>
</organism>
<keyword evidence="3 7" id="KW-0689">Ribosomal protein</keyword>
<name>A0A940DDQ1_9PROT</name>
<dbReference type="GO" id="GO:0006412">
    <property type="term" value="P:translation"/>
    <property type="evidence" value="ECO:0007669"/>
    <property type="project" value="UniProtKB-UniRule"/>
</dbReference>
<protein>
    <recommendedName>
        <fullName evidence="5 7">Small ribosomal subunit protein uS14</fullName>
    </recommendedName>
</protein>
<dbReference type="PROSITE" id="PS00527">
    <property type="entry name" value="RIBOSOMAL_S14"/>
    <property type="match status" value="1"/>
</dbReference>